<dbReference type="Gene3D" id="3.30.40.10">
    <property type="entry name" value="Zinc/RING finger domain, C3HC4 (zinc finger)"/>
    <property type="match status" value="1"/>
</dbReference>
<protein>
    <submittedName>
        <fullName evidence="7">Spindle pole body component 110-like</fullName>
    </submittedName>
</protein>
<accession>A0ABM0MF42</accession>
<keyword evidence="2" id="KW-0862">Zinc</keyword>
<dbReference type="PROSITE" id="PS50089">
    <property type="entry name" value="ZF_RING_2"/>
    <property type="match status" value="1"/>
</dbReference>
<name>A0ABM0MF42_SACKO</name>
<evidence type="ECO:0000256" key="4">
    <source>
        <dbReference type="SAM" id="Coils"/>
    </source>
</evidence>
<dbReference type="RefSeq" id="XP_006818633.1">
    <property type="nucleotide sequence ID" value="XM_006818570.1"/>
</dbReference>
<dbReference type="InterPro" id="IPR013083">
    <property type="entry name" value="Znf_RING/FYVE/PHD"/>
</dbReference>
<feature type="domain" description="RING-type" evidence="5">
    <location>
        <begin position="215"/>
        <end position="254"/>
    </location>
</feature>
<dbReference type="Pfam" id="PF13920">
    <property type="entry name" value="zf-C3HC4_3"/>
    <property type="match status" value="1"/>
</dbReference>
<dbReference type="SUPFAM" id="SSF57850">
    <property type="entry name" value="RING/U-box"/>
    <property type="match status" value="1"/>
</dbReference>
<gene>
    <name evidence="7" type="primary">LOC102801488</name>
</gene>
<evidence type="ECO:0000256" key="3">
    <source>
        <dbReference type="PROSITE-ProRule" id="PRU00175"/>
    </source>
</evidence>
<keyword evidence="6" id="KW-1185">Reference proteome</keyword>
<keyword evidence="4" id="KW-0175">Coiled coil</keyword>
<feature type="coiled-coil region" evidence="4">
    <location>
        <begin position="15"/>
        <end position="83"/>
    </location>
</feature>
<dbReference type="Proteomes" id="UP000694865">
    <property type="component" value="Unplaced"/>
</dbReference>
<evidence type="ECO:0000313" key="7">
    <source>
        <dbReference type="RefSeq" id="XP_006818633.1"/>
    </source>
</evidence>
<reference evidence="7" key="1">
    <citation type="submission" date="2025-08" db="UniProtKB">
        <authorList>
            <consortium name="RefSeq"/>
        </authorList>
    </citation>
    <scope>IDENTIFICATION</scope>
    <source>
        <tissue evidence="7">Testes</tissue>
    </source>
</reference>
<dbReference type="SMART" id="SM00184">
    <property type="entry name" value="RING"/>
    <property type="match status" value="1"/>
</dbReference>
<dbReference type="GeneID" id="102801488"/>
<evidence type="ECO:0000256" key="2">
    <source>
        <dbReference type="ARBA" id="ARBA00022833"/>
    </source>
</evidence>
<sequence>MSEGGNGETPGGGSLAQLSKENRKLVRRIEKLKTENQKLENEVTILREENKIASGIREQATQYEIILSELKELEDSKLILEEQLQYVEFDLESLKQEMAIVKEGCTDAQEVNRQLLQYRENMEFAYELELSNARDGNRELSQHIIILEFIQDTIESSLSDALSQLTIMKLETNQCEVHRDQIDTLNACLISLQESAECRPSRPRAASSQSNSEKCVICHDRERTVEIQPCGHIVMCDICAALQYETNGTCPMDRGIIDSMRNIDEPVE</sequence>
<keyword evidence="1 3" id="KW-0479">Metal-binding</keyword>
<evidence type="ECO:0000256" key="1">
    <source>
        <dbReference type="ARBA" id="ARBA00022771"/>
    </source>
</evidence>
<evidence type="ECO:0000259" key="5">
    <source>
        <dbReference type="PROSITE" id="PS50089"/>
    </source>
</evidence>
<evidence type="ECO:0000313" key="6">
    <source>
        <dbReference type="Proteomes" id="UP000694865"/>
    </source>
</evidence>
<proteinExistence type="predicted"/>
<organism evidence="6 7">
    <name type="scientific">Saccoglossus kowalevskii</name>
    <name type="common">Acorn worm</name>
    <dbReference type="NCBI Taxonomy" id="10224"/>
    <lineage>
        <taxon>Eukaryota</taxon>
        <taxon>Metazoa</taxon>
        <taxon>Hemichordata</taxon>
        <taxon>Enteropneusta</taxon>
        <taxon>Harrimaniidae</taxon>
        <taxon>Saccoglossus</taxon>
    </lineage>
</organism>
<dbReference type="InterPro" id="IPR001841">
    <property type="entry name" value="Znf_RING"/>
</dbReference>
<keyword evidence="1 3" id="KW-0863">Zinc-finger</keyword>